<reference evidence="1" key="2">
    <citation type="submission" date="2014-06" db="EMBL/GenBank/DDBJ databases">
        <authorList>
            <person name="Aslett M."/>
        </authorList>
    </citation>
    <scope>NUCLEOTIDE SEQUENCE</scope>
</reference>
<dbReference type="Pfam" id="PF11901">
    <property type="entry name" value="DM9"/>
    <property type="match status" value="1"/>
</dbReference>
<dbReference type="AlphaFoldDB" id="A0A068WNR3"/>
<dbReference type="Proteomes" id="UP000492820">
    <property type="component" value="Unassembled WGS sequence"/>
</dbReference>
<dbReference type="InterPro" id="IPR006616">
    <property type="entry name" value="DM9_repeat"/>
</dbReference>
<dbReference type="WBParaSite" id="EgrG_000127000">
    <property type="protein sequence ID" value="EgrG_000127000"/>
    <property type="gene ID" value="EgrG_000127000"/>
</dbReference>
<reference evidence="1 2" key="1">
    <citation type="journal article" date="2013" name="Nature">
        <title>The genomes of four tapeworm species reveal adaptations to parasitism.</title>
        <authorList>
            <person name="Tsai I.J."/>
            <person name="Zarowiecki M."/>
            <person name="Holroyd N."/>
            <person name="Garciarrubio A."/>
            <person name="Sanchez-Flores A."/>
            <person name="Brooks K.L."/>
            <person name="Tracey A."/>
            <person name="Bobes R.J."/>
            <person name="Fragoso G."/>
            <person name="Sciutto E."/>
            <person name="Aslett M."/>
            <person name="Beasley H."/>
            <person name="Bennett H.M."/>
            <person name="Cai J."/>
            <person name="Camicia F."/>
            <person name="Clark R."/>
            <person name="Cucher M."/>
            <person name="De Silva N."/>
            <person name="Day T.A."/>
            <person name="Deplazes P."/>
            <person name="Estrada K."/>
            <person name="Fernandez C."/>
            <person name="Holland P.W."/>
            <person name="Hou J."/>
            <person name="Hu S."/>
            <person name="Huckvale T."/>
            <person name="Hung S.S."/>
            <person name="Kamenetzky L."/>
            <person name="Keane J.A."/>
            <person name="Kiss F."/>
            <person name="Koziol U."/>
            <person name="Lambert O."/>
            <person name="Liu K."/>
            <person name="Luo X."/>
            <person name="Luo Y."/>
            <person name="Macchiaroli N."/>
            <person name="Nichol S."/>
            <person name="Paps J."/>
            <person name="Parkinson J."/>
            <person name="Pouchkina-Stantcheva N."/>
            <person name="Riddiford N."/>
            <person name="Rosenzvit M."/>
            <person name="Salinas G."/>
            <person name="Wasmuth J.D."/>
            <person name="Zamanian M."/>
            <person name="Zheng Y."/>
            <person name="Cai X."/>
            <person name="Soberon X."/>
            <person name="Olson P.D."/>
            <person name="Laclette J.P."/>
            <person name="Brehm K."/>
            <person name="Berriman M."/>
            <person name="Garciarrubio A."/>
            <person name="Bobes R.J."/>
            <person name="Fragoso G."/>
            <person name="Sanchez-Flores A."/>
            <person name="Estrada K."/>
            <person name="Cevallos M.A."/>
            <person name="Morett E."/>
            <person name="Gonzalez V."/>
            <person name="Portillo T."/>
            <person name="Ochoa-Leyva A."/>
            <person name="Jose M.V."/>
            <person name="Sciutto E."/>
            <person name="Landa A."/>
            <person name="Jimenez L."/>
            <person name="Valdes V."/>
            <person name="Carrero J.C."/>
            <person name="Larralde C."/>
            <person name="Morales-Montor J."/>
            <person name="Limon-Lason J."/>
            <person name="Soberon X."/>
            <person name="Laclette J.P."/>
        </authorList>
    </citation>
    <scope>NUCLEOTIDE SEQUENCE [LARGE SCALE GENOMIC DNA]</scope>
</reference>
<gene>
    <name evidence="1" type="ORF">EgrG_000127000</name>
</gene>
<dbReference type="SMR" id="A0A068WNR3"/>
<sequence length="139" mass="15144">MRGREIPVGALEVDDGIFVARAELSGEKIPGKYVQRYQTCYLPYGGKEHEVSFCEILCDTTVTCGGACYKWVADSDGDVPKNAIIAGIASDGEPLYICKAPCQGEMCVGKVHMGHSCAYIPYGGEEKAVERYEVLVLRK</sequence>
<reference evidence="3" key="3">
    <citation type="submission" date="2020-10" db="UniProtKB">
        <authorList>
            <consortium name="WormBaseParasite"/>
        </authorList>
    </citation>
    <scope>IDENTIFICATION</scope>
</reference>
<protein>
    <submittedName>
        <fullName evidence="3">DUF3421 domain-containing protein</fullName>
    </submittedName>
</protein>
<evidence type="ECO:0000313" key="1">
    <source>
        <dbReference type="EMBL" id="CDS21768.1"/>
    </source>
</evidence>
<organism evidence="1">
    <name type="scientific">Echinococcus granulosus</name>
    <name type="common">Hydatid tapeworm</name>
    <dbReference type="NCBI Taxonomy" id="6210"/>
    <lineage>
        <taxon>Eukaryota</taxon>
        <taxon>Metazoa</taxon>
        <taxon>Spiralia</taxon>
        <taxon>Lophotrochozoa</taxon>
        <taxon>Platyhelminthes</taxon>
        <taxon>Cestoda</taxon>
        <taxon>Eucestoda</taxon>
        <taxon>Cyclophyllidea</taxon>
        <taxon>Taeniidae</taxon>
        <taxon>Echinococcus</taxon>
        <taxon>Echinococcus granulosus group</taxon>
    </lineage>
</organism>
<dbReference type="PANTHER" id="PTHR31649">
    <property type="entry name" value="AGAP009604-PA"/>
    <property type="match status" value="1"/>
</dbReference>
<dbReference type="OrthoDB" id="1925699at2759"/>
<dbReference type="EMBL" id="LK028584">
    <property type="protein sequence ID" value="CDS21768.1"/>
    <property type="molecule type" value="Genomic_DNA"/>
</dbReference>
<accession>A0A068WNR3</accession>
<evidence type="ECO:0000313" key="3">
    <source>
        <dbReference type="WBParaSite" id="EgrG_000127000"/>
    </source>
</evidence>
<name>A0A068WNR3_ECHGR</name>
<dbReference type="SMART" id="SM00696">
    <property type="entry name" value="DM9"/>
    <property type="match status" value="2"/>
</dbReference>
<evidence type="ECO:0000313" key="2">
    <source>
        <dbReference type="Proteomes" id="UP000492820"/>
    </source>
</evidence>
<proteinExistence type="predicted"/>
<dbReference type="PANTHER" id="PTHR31649:SF1">
    <property type="entry name" value="FARNESOIC ACID O-METHYL TRANSFERASE DOMAIN-CONTAINING PROTEIN"/>
    <property type="match status" value="1"/>
</dbReference>